<dbReference type="Gene3D" id="1.10.10.10">
    <property type="entry name" value="Winged helix-like DNA-binding domain superfamily/Winged helix DNA-binding domain"/>
    <property type="match status" value="2"/>
</dbReference>
<dbReference type="EMBL" id="CP021121">
    <property type="protein sequence ID" value="ARQ69985.1"/>
    <property type="molecule type" value="Genomic_DNA"/>
</dbReference>
<dbReference type="RefSeq" id="WP_086159849.1">
    <property type="nucleotide sequence ID" value="NZ_CP021121.1"/>
</dbReference>
<dbReference type="SMART" id="SM00345">
    <property type="entry name" value="HTH_GNTR"/>
    <property type="match status" value="2"/>
</dbReference>
<dbReference type="InterPro" id="IPR050679">
    <property type="entry name" value="Bact_HTH_transcr_reg"/>
</dbReference>
<keyword evidence="6" id="KW-1185">Reference proteome</keyword>
<dbReference type="Proteomes" id="UP000194218">
    <property type="component" value="Chromosome"/>
</dbReference>
<dbReference type="GO" id="GO:0003677">
    <property type="term" value="F:DNA binding"/>
    <property type="evidence" value="ECO:0007669"/>
    <property type="project" value="UniProtKB-KW"/>
</dbReference>
<reference evidence="5 6" key="1">
    <citation type="submission" date="2017-05" db="EMBL/GenBank/DDBJ databases">
        <title>Complete genome sequence of Streptomyces sp. SCSIO 03032 revealed the diverse biosynthetic pathways for its bioactive secondary metabolites.</title>
        <authorList>
            <person name="Ma L."/>
            <person name="Zhu Y."/>
            <person name="Zhang W."/>
            <person name="Zhang G."/>
            <person name="Tian X."/>
            <person name="Zhang S."/>
            <person name="Zhang C."/>
        </authorList>
    </citation>
    <scope>NUCLEOTIDE SEQUENCE [LARGE SCALE GENOMIC DNA]</scope>
    <source>
        <strain evidence="5 6">SCSIO 03032</strain>
    </source>
</reference>
<dbReference type="PANTHER" id="PTHR44846">
    <property type="entry name" value="MANNOSYL-D-GLYCERATE TRANSPORT/METABOLISM SYSTEM REPRESSOR MNGR-RELATED"/>
    <property type="match status" value="1"/>
</dbReference>
<dbReference type="Pfam" id="PF00392">
    <property type="entry name" value="GntR"/>
    <property type="match status" value="2"/>
</dbReference>
<keyword evidence="2" id="KW-0238">DNA-binding</keyword>
<feature type="domain" description="HTH gntR-type" evidence="4">
    <location>
        <begin position="7"/>
        <end position="73"/>
    </location>
</feature>
<dbReference type="KEGG" id="smao:CAG99_14960"/>
<evidence type="ECO:0000259" key="4">
    <source>
        <dbReference type="PROSITE" id="PS50949"/>
    </source>
</evidence>
<dbReference type="InterPro" id="IPR000524">
    <property type="entry name" value="Tscrpt_reg_HTH_GntR"/>
</dbReference>
<feature type="domain" description="HTH gntR-type" evidence="4">
    <location>
        <begin position="74"/>
        <end position="142"/>
    </location>
</feature>
<accession>A0A1W7CZ21</accession>
<evidence type="ECO:0000313" key="5">
    <source>
        <dbReference type="EMBL" id="ARQ69985.1"/>
    </source>
</evidence>
<organism evidence="5 6">
    <name type="scientific">Streptomyces marincola</name>
    <dbReference type="NCBI Taxonomy" id="2878388"/>
    <lineage>
        <taxon>Bacteria</taxon>
        <taxon>Bacillati</taxon>
        <taxon>Actinomycetota</taxon>
        <taxon>Actinomycetes</taxon>
        <taxon>Kitasatosporales</taxon>
        <taxon>Streptomycetaceae</taxon>
        <taxon>Streptomyces</taxon>
    </lineage>
</organism>
<sequence>MPDASPRGTYLQVAEAIRQRIANDPQLVNLPPVRELMEQHGASRGLITRALKALQSDGVVTSSQGAGWSVVRDQGATRSLEERIGAVITEDSLPVGSTFPSEAELCARFGRSRTAVRSALSKLEGAGLLERAPGKPRIVRAVPKDVSQ</sequence>
<dbReference type="PANTHER" id="PTHR44846:SF1">
    <property type="entry name" value="MANNOSYL-D-GLYCERATE TRANSPORT_METABOLISM SYSTEM REPRESSOR MNGR-RELATED"/>
    <property type="match status" value="1"/>
</dbReference>
<dbReference type="OrthoDB" id="3532720at2"/>
<evidence type="ECO:0000256" key="2">
    <source>
        <dbReference type="ARBA" id="ARBA00023125"/>
    </source>
</evidence>
<dbReference type="InterPro" id="IPR036390">
    <property type="entry name" value="WH_DNA-bd_sf"/>
</dbReference>
<dbReference type="PROSITE" id="PS50949">
    <property type="entry name" value="HTH_GNTR"/>
    <property type="match status" value="2"/>
</dbReference>
<evidence type="ECO:0000313" key="6">
    <source>
        <dbReference type="Proteomes" id="UP000194218"/>
    </source>
</evidence>
<evidence type="ECO:0000256" key="1">
    <source>
        <dbReference type="ARBA" id="ARBA00023015"/>
    </source>
</evidence>
<dbReference type="AlphaFoldDB" id="A0A1W7CZ21"/>
<keyword evidence="1" id="KW-0805">Transcription regulation</keyword>
<proteinExistence type="predicted"/>
<evidence type="ECO:0000256" key="3">
    <source>
        <dbReference type="ARBA" id="ARBA00023163"/>
    </source>
</evidence>
<dbReference type="GO" id="GO:0045892">
    <property type="term" value="P:negative regulation of DNA-templated transcription"/>
    <property type="evidence" value="ECO:0007669"/>
    <property type="project" value="TreeGrafter"/>
</dbReference>
<name>A0A1W7CZ21_9ACTN</name>
<gene>
    <name evidence="5" type="ORF">CAG99_14960</name>
</gene>
<keyword evidence="3" id="KW-0804">Transcription</keyword>
<dbReference type="SUPFAM" id="SSF46785">
    <property type="entry name" value="Winged helix' DNA-binding domain"/>
    <property type="match status" value="2"/>
</dbReference>
<dbReference type="PRINTS" id="PR00035">
    <property type="entry name" value="HTHGNTR"/>
</dbReference>
<protein>
    <submittedName>
        <fullName evidence="5">GntR family transcriptional regulator</fullName>
    </submittedName>
</protein>
<dbReference type="GO" id="GO:0003700">
    <property type="term" value="F:DNA-binding transcription factor activity"/>
    <property type="evidence" value="ECO:0007669"/>
    <property type="project" value="InterPro"/>
</dbReference>
<dbReference type="InterPro" id="IPR036388">
    <property type="entry name" value="WH-like_DNA-bd_sf"/>
</dbReference>